<organism evidence="2 3">
    <name type="scientific">Hymenobacter psychrophilus</name>
    <dbReference type="NCBI Taxonomy" id="651662"/>
    <lineage>
        <taxon>Bacteria</taxon>
        <taxon>Pseudomonadati</taxon>
        <taxon>Bacteroidota</taxon>
        <taxon>Cytophagia</taxon>
        <taxon>Cytophagales</taxon>
        <taxon>Hymenobacteraceae</taxon>
        <taxon>Hymenobacter</taxon>
    </lineage>
</organism>
<dbReference type="SUPFAM" id="SSF53756">
    <property type="entry name" value="UDP-Glycosyltransferase/glycogen phosphorylase"/>
    <property type="match status" value="1"/>
</dbReference>
<gene>
    <name evidence="2" type="ORF">SAMN04488069_102418</name>
</gene>
<evidence type="ECO:0000256" key="1">
    <source>
        <dbReference type="SAM" id="MobiDB-lite"/>
    </source>
</evidence>
<dbReference type="Proteomes" id="UP000199249">
    <property type="component" value="Unassembled WGS sequence"/>
</dbReference>
<sequence length="454" mass="50376">MPHTAPLPKSSGAPLSGEEGGRQGEAARLRDILQLRFTNLFASLPAHTLESISPASPWKRLLKVAGYAGLRLVGNVFRKVRNPEDLRGKVWLYVVSQNNYDSLHFLREALPDAVLVAGQRKQIGRYNGAVNRLSLRRKLLYYGQLPRVYRALQRTEGERAGRFFDLIFNAVGYYEVYRRALRHYRPRAVVFANDHNDDARALLLACQAEGVPTAYVQHATVSTSFPPLGFGLSLLEGQDALDKYRQCGPIAGRVALVGMPKADAFLARRNLAPAVRRVALACNTLDDTAAITAALDYLLAQFPDLTFTFRPHPGDTRDFSFLAARHPALQFSDARQQNVFEFLGEHDALLAADTSTHLEATLLNLASLYFRFGPGGIADDYYGYVAHGLVERADTLPALGAWLRRMQLAKPPDLYQRAAYYNATLSTPDEGHSQQRATQVLQGWLAEVAPTTRA</sequence>
<protein>
    <recommendedName>
        <fullName evidence="4">CDP-Glycerol:Poly(Glycerophosphate) glycerophosphotransferase</fullName>
    </recommendedName>
</protein>
<evidence type="ECO:0000313" key="2">
    <source>
        <dbReference type="EMBL" id="SDX67575.1"/>
    </source>
</evidence>
<evidence type="ECO:0008006" key="4">
    <source>
        <dbReference type="Google" id="ProtNLM"/>
    </source>
</evidence>
<dbReference type="AlphaFoldDB" id="A0A1H3DMD6"/>
<evidence type="ECO:0000313" key="3">
    <source>
        <dbReference type="Proteomes" id="UP000199249"/>
    </source>
</evidence>
<keyword evidence="3" id="KW-1185">Reference proteome</keyword>
<dbReference type="EMBL" id="FNOV01000002">
    <property type="protein sequence ID" value="SDX67575.1"/>
    <property type="molecule type" value="Genomic_DNA"/>
</dbReference>
<reference evidence="3" key="1">
    <citation type="submission" date="2016-10" db="EMBL/GenBank/DDBJ databases">
        <authorList>
            <person name="Varghese N."/>
            <person name="Submissions S."/>
        </authorList>
    </citation>
    <scope>NUCLEOTIDE SEQUENCE [LARGE SCALE GENOMIC DNA]</scope>
    <source>
        <strain evidence="3">CGMCC 1.8975</strain>
    </source>
</reference>
<dbReference type="STRING" id="651662.SAMN04488069_102418"/>
<proteinExistence type="predicted"/>
<feature type="region of interest" description="Disordered" evidence="1">
    <location>
        <begin position="1"/>
        <end position="21"/>
    </location>
</feature>
<name>A0A1H3DMD6_9BACT</name>
<accession>A0A1H3DMD6</accession>
<dbReference type="RefSeq" id="WP_245711809.1">
    <property type="nucleotide sequence ID" value="NZ_FNOV01000002.1"/>
</dbReference>